<feature type="domain" description="DUF4232" evidence="3">
    <location>
        <begin position="118"/>
        <end position="246"/>
    </location>
</feature>
<comment type="caution">
    <text evidence="4">The sequence shown here is derived from an EMBL/GenBank/DDBJ whole genome shotgun (WGS) entry which is preliminary data.</text>
</comment>
<organism evidence="4 5">
    <name type="scientific">Streptomyces rameus</name>
    <dbReference type="NCBI Taxonomy" id="68261"/>
    <lineage>
        <taxon>Bacteria</taxon>
        <taxon>Bacillati</taxon>
        <taxon>Actinomycetota</taxon>
        <taxon>Actinomycetes</taxon>
        <taxon>Kitasatosporales</taxon>
        <taxon>Streptomycetaceae</taxon>
        <taxon>Streptomyces</taxon>
    </lineage>
</organism>
<dbReference type="EMBL" id="BAAAVM010000111">
    <property type="protein sequence ID" value="GAA2772221.1"/>
    <property type="molecule type" value="Genomic_DNA"/>
</dbReference>
<evidence type="ECO:0000259" key="3">
    <source>
        <dbReference type="Pfam" id="PF14016"/>
    </source>
</evidence>
<accession>A0ABN3V061</accession>
<feature type="chain" id="PRO_5046650424" evidence="2">
    <location>
        <begin position="18"/>
        <end position="255"/>
    </location>
</feature>
<evidence type="ECO:0000313" key="4">
    <source>
        <dbReference type="EMBL" id="GAA2772221.1"/>
    </source>
</evidence>
<feature type="compositionally biased region" description="Polar residues" evidence="1">
    <location>
        <begin position="98"/>
        <end position="108"/>
    </location>
</feature>
<sequence>MRMRHIRLLAATGTAVAALALTACGGGTGTEDEGASGPTAARTDATKTAGSASTGGSGSNSGTGGSGGSGSHGTGGGTAGSTADGAPVARTHAPGAQPDTSAGHSTKGGSAGGSVVLCNGANTTVTAQPLNRPLNHLLLTVKNTGGRTCELPYYPVLRFDGMQWVPQADRDTQPQAVVSLAPGASGYAGVLLSAADGSGTGGTTGHKLTVAFQGYTPNSSGGPSATPPLPAKGLYYDSSLKVTYWQQDPGAISSW</sequence>
<dbReference type="PROSITE" id="PS51257">
    <property type="entry name" value="PROKAR_LIPOPROTEIN"/>
    <property type="match status" value="1"/>
</dbReference>
<feature type="signal peptide" evidence="2">
    <location>
        <begin position="1"/>
        <end position="17"/>
    </location>
</feature>
<evidence type="ECO:0000313" key="5">
    <source>
        <dbReference type="Proteomes" id="UP001500893"/>
    </source>
</evidence>
<name>A0ABN3V061_9ACTN</name>
<keyword evidence="5" id="KW-1185">Reference proteome</keyword>
<feature type="region of interest" description="Disordered" evidence="1">
    <location>
        <begin position="28"/>
        <end position="109"/>
    </location>
</feature>
<evidence type="ECO:0000256" key="2">
    <source>
        <dbReference type="SAM" id="SignalP"/>
    </source>
</evidence>
<gene>
    <name evidence="4" type="ORF">GCM10010521_57750</name>
</gene>
<evidence type="ECO:0000256" key="1">
    <source>
        <dbReference type="SAM" id="MobiDB-lite"/>
    </source>
</evidence>
<proteinExistence type="predicted"/>
<dbReference type="Pfam" id="PF14016">
    <property type="entry name" value="DUF4232"/>
    <property type="match status" value="1"/>
</dbReference>
<feature type="compositionally biased region" description="Gly residues" evidence="1">
    <location>
        <begin position="53"/>
        <end position="79"/>
    </location>
</feature>
<reference evidence="4 5" key="1">
    <citation type="journal article" date="2019" name="Int. J. Syst. Evol. Microbiol.">
        <title>The Global Catalogue of Microorganisms (GCM) 10K type strain sequencing project: providing services to taxonomists for standard genome sequencing and annotation.</title>
        <authorList>
            <consortium name="The Broad Institute Genomics Platform"/>
            <consortium name="The Broad Institute Genome Sequencing Center for Infectious Disease"/>
            <person name="Wu L."/>
            <person name="Ma J."/>
        </authorList>
    </citation>
    <scope>NUCLEOTIDE SEQUENCE [LARGE SCALE GENOMIC DNA]</scope>
    <source>
        <strain evidence="4 5">JCM 11574</strain>
    </source>
</reference>
<protein>
    <submittedName>
        <fullName evidence="4">DUF4232 domain-containing protein</fullName>
    </submittedName>
</protein>
<dbReference type="Proteomes" id="UP001500893">
    <property type="component" value="Unassembled WGS sequence"/>
</dbReference>
<dbReference type="InterPro" id="IPR025326">
    <property type="entry name" value="DUF4232"/>
</dbReference>
<keyword evidence="2" id="KW-0732">Signal</keyword>